<evidence type="ECO:0000313" key="3">
    <source>
        <dbReference type="EMBL" id="PKY09371.1"/>
    </source>
</evidence>
<dbReference type="GO" id="GO:0003676">
    <property type="term" value="F:nucleic acid binding"/>
    <property type="evidence" value="ECO:0007669"/>
    <property type="project" value="InterPro"/>
</dbReference>
<reference evidence="3" key="1">
    <citation type="submission" date="2016-12" db="EMBL/GenBank/DDBJ databases">
        <title>The genomes of Aspergillus section Nigri reveals drivers in fungal speciation.</title>
        <authorList>
            <consortium name="DOE Joint Genome Institute"/>
            <person name="Vesth T.C."/>
            <person name="Nybo J."/>
            <person name="Theobald S."/>
            <person name="Brandl J."/>
            <person name="Frisvad J.C."/>
            <person name="Nielsen K.F."/>
            <person name="Lyhne E.K."/>
            <person name="Kogle M.E."/>
            <person name="Kuo A."/>
            <person name="Riley R."/>
            <person name="Clum A."/>
            <person name="Nolan M."/>
            <person name="Lipzen A."/>
            <person name="Salamov A."/>
            <person name="Henrissat B."/>
            <person name="Wiebenga A."/>
            <person name="De vries R.P."/>
            <person name="Grigoriev I.V."/>
            <person name="Mortensen U.H."/>
            <person name="Andersen M.R."/>
            <person name="Baker S.E."/>
        </authorList>
    </citation>
    <scope>NUCLEOTIDE SEQUENCE</scope>
    <source>
        <strain evidence="3">IBT 28561</strain>
    </source>
</reference>
<evidence type="ECO:0000256" key="1">
    <source>
        <dbReference type="SAM" id="MobiDB-lite"/>
    </source>
</evidence>
<dbReference type="SUPFAM" id="SSF53098">
    <property type="entry name" value="Ribonuclease H-like"/>
    <property type="match status" value="1"/>
</dbReference>
<keyword evidence="3" id="KW-0378">Hydrolase</keyword>
<dbReference type="AlphaFoldDB" id="A0A2I1DHM0"/>
<gene>
    <name evidence="3" type="ORF">P168DRAFT_315379</name>
</gene>
<name>A0A2I1DHM0_ASPC2</name>
<dbReference type="OrthoDB" id="26838at2759"/>
<dbReference type="InterPro" id="IPR036397">
    <property type="entry name" value="RNaseH_sf"/>
</dbReference>
<feature type="compositionally biased region" description="Polar residues" evidence="1">
    <location>
        <begin position="1"/>
        <end position="19"/>
    </location>
</feature>
<dbReference type="InterPro" id="IPR012337">
    <property type="entry name" value="RNaseH-like_sf"/>
</dbReference>
<feature type="domain" description="3'-5' exonuclease" evidence="2">
    <location>
        <begin position="44"/>
        <end position="230"/>
    </location>
</feature>
<dbReference type="Pfam" id="PF01612">
    <property type="entry name" value="DNA_pol_A_exo1"/>
    <property type="match status" value="1"/>
</dbReference>
<keyword evidence="3" id="KW-0540">Nuclease</keyword>
<feature type="region of interest" description="Disordered" evidence="1">
    <location>
        <begin position="1"/>
        <end position="21"/>
    </location>
</feature>
<evidence type="ECO:0000313" key="4">
    <source>
        <dbReference type="Proteomes" id="UP000234254"/>
    </source>
</evidence>
<protein>
    <submittedName>
        <fullName evidence="3">Exonuclease</fullName>
    </submittedName>
</protein>
<dbReference type="GeneID" id="36547423"/>
<dbReference type="VEuPathDB" id="FungiDB:P168DRAFT_315379"/>
<keyword evidence="3" id="KW-0269">Exonuclease</keyword>
<organism evidence="3 4">
    <name type="scientific">Aspergillus campestris (strain IBT 28561)</name>
    <dbReference type="NCBI Taxonomy" id="1392248"/>
    <lineage>
        <taxon>Eukaryota</taxon>
        <taxon>Fungi</taxon>
        <taxon>Dikarya</taxon>
        <taxon>Ascomycota</taxon>
        <taxon>Pezizomycotina</taxon>
        <taxon>Eurotiomycetes</taxon>
        <taxon>Eurotiomycetidae</taxon>
        <taxon>Eurotiales</taxon>
        <taxon>Aspergillaceae</taxon>
        <taxon>Aspergillus</taxon>
        <taxon>Aspergillus subgen. Circumdati</taxon>
    </lineage>
</organism>
<dbReference type="EMBL" id="MSFM01000001">
    <property type="protein sequence ID" value="PKY09371.1"/>
    <property type="molecule type" value="Genomic_DNA"/>
</dbReference>
<dbReference type="Proteomes" id="UP000234254">
    <property type="component" value="Unassembled WGS sequence"/>
</dbReference>
<accession>A0A2I1DHM0</accession>
<dbReference type="GO" id="GO:0008408">
    <property type="term" value="F:3'-5' exonuclease activity"/>
    <property type="evidence" value="ECO:0007669"/>
    <property type="project" value="InterPro"/>
</dbReference>
<dbReference type="SMART" id="SM00474">
    <property type="entry name" value="35EXOc"/>
    <property type="match status" value="1"/>
</dbReference>
<evidence type="ECO:0000259" key="2">
    <source>
        <dbReference type="SMART" id="SM00474"/>
    </source>
</evidence>
<sequence>MYKTQTKSTPDKVSSQDPSQIEDDEVAKITFSLQSTTIDSSVGPQLVSTRAGIVELVGEIADLPTSPPSLFVDLEGVNLSRHGTISILQIYAAPLDRTYLVDVHILKEKAFSQPAGNGMTLKDVLELSSIPKVFFDVRHDSDALFAHFGVRLAGVQDLQLMEVATRQCRRRFLSGLAKCIEFESSMTPEQKGGSYEGFNTRPLSSEILQYCAQDVGYLPGLWRRYDQRLTAIRDRRAEVEQEVERRISDSQHAAYNGNGRHMARAPPRWAYLS</sequence>
<dbReference type="RefSeq" id="XP_024697965.1">
    <property type="nucleotide sequence ID" value="XM_024839899.1"/>
</dbReference>
<comment type="caution">
    <text evidence="3">The sequence shown here is derived from an EMBL/GenBank/DDBJ whole genome shotgun (WGS) entry which is preliminary data.</text>
</comment>
<proteinExistence type="predicted"/>
<dbReference type="PANTHER" id="PTHR43040">
    <property type="entry name" value="RIBONUCLEASE D"/>
    <property type="match status" value="1"/>
</dbReference>
<keyword evidence="4" id="KW-1185">Reference proteome</keyword>
<dbReference type="GO" id="GO:0006139">
    <property type="term" value="P:nucleobase-containing compound metabolic process"/>
    <property type="evidence" value="ECO:0007669"/>
    <property type="project" value="InterPro"/>
</dbReference>
<dbReference type="InterPro" id="IPR002562">
    <property type="entry name" value="3'-5'_exonuclease_dom"/>
</dbReference>
<dbReference type="Gene3D" id="3.30.420.10">
    <property type="entry name" value="Ribonuclease H-like superfamily/Ribonuclease H"/>
    <property type="match status" value="1"/>
</dbReference>
<dbReference type="PANTHER" id="PTHR43040:SF1">
    <property type="entry name" value="RIBONUCLEASE D"/>
    <property type="match status" value="1"/>
</dbReference>